<dbReference type="RefSeq" id="WP_194702373.1">
    <property type="nucleotide sequence ID" value="NZ_JADKNH010000008.1"/>
</dbReference>
<dbReference type="InterPro" id="IPR003390">
    <property type="entry name" value="DNA_integrity_scan_DisA_N"/>
</dbReference>
<name>A0ABR9ZUK9_9FIRM</name>
<dbReference type="EMBL" id="JADKNH010000008">
    <property type="protein sequence ID" value="MBF4694130.1"/>
    <property type="molecule type" value="Genomic_DNA"/>
</dbReference>
<dbReference type="Pfam" id="PF21750">
    <property type="entry name" value="DACNH"/>
    <property type="match status" value="1"/>
</dbReference>
<comment type="caution">
    <text evidence="2">The sequence shown here is derived from an EMBL/GenBank/DDBJ whole genome shotgun (WGS) entry which is preliminary data.</text>
</comment>
<dbReference type="PROSITE" id="PS51794">
    <property type="entry name" value="DAC"/>
    <property type="match status" value="1"/>
</dbReference>
<organism evidence="2 3">
    <name type="scientific">Fusibacter ferrireducens</name>
    <dbReference type="NCBI Taxonomy" id="2785058"/>
    <lineage>
        <taxon>Bacteria</taxon>
        <taxon>Bacillati</taxon>
        <taxon>Bacillota</taxon>
        <taxon>Clostridia</taxon>
        <taxon>Eubacteriales</taxon>
        <taxon>Eubacteriales Family XII. Incertae Sedis</taxon>
        <taxon>Fusibacter</taxon>
    </lineage>
</organism>
<accession>A0ABR9ZUK9</accession>
<gene>
    <name evidence="2" type="ORF">ISU02_13495</name>
</gene>
<evidence type="ECO:0000313" key="2">
    <source>
        <dbReference type="EMBL" id="MBF4694130.1"/>
    </source>
</evidence>
<dbReference type="Pfam" id="PF02457">
    <property type="entry name" value="DAC"/>
    <property type="match status" value="1"/>
</dbReference>
<reference evidence="2 3" key="1">
    <citation type="submission" date="2020-11" db="EMBL/GenBank/DDBJ databases">
        <title>Fusibacter basophilias sp. nov.</title>
        <authorList>
            <person name="Qiu D."/>
        </authorList>
    </citation>
    <scope>NUCLEOTIDE SEQUENCE [LARGE SCALE GENOMIC DNA]</scope>
    <source>
        <strain evidence="2 3">Q10-2</strain>
    </source>
</reference>
<dbReference type="InterPro" id="IPR048555">
    <property type="entry name" value="DACNH"/>
</dbReference>
<evidence type="ECO:0000259" key="1">
    <source>
        <dbReference type="PROSITE" id="PS51794"/>
    </source>
</evidence>
<dbReference type="Proteomes" id="UP000614200">
    <property type="component" value="Unassembled WGS sequence"/>
</dbReference>
<feature type="domain" description="DAC" evidence="1">
    <location>
        <begin position="321"/>
        <end position="468"/>
    </location>
</feature>
<keyword evidence="3" id="KW-1185">Reference proteome</keyword>
<dbReference type="Gene3D" id="3.40.1700.10">
    <property type="entry name" value="DNA integrity scanning protein, DisA, N-terminal domain"/>
    <property type="match status" value="1"/>
</dbReference>
<proteinExistence type="predicted"/>
<protein>
    <submittedName>
        <fullName evidence="2">DNA integrity scanning protein DisA nucleotide-binding domain protein</fullName>
    </submittedName>
</protein>
<sequence length="468" mass="53978">MLIKTVHELSELLDQFSQALFKRIDNELVPSFYLVLFDISNEHINMSFSDDMVSIPTEVESIEHLNQRKEFLKDLMALHISKAFSDATTIFYSDFFVYNNSIFTYAFKFDRKILDSYYKITDDSSVQITSIIDAIIFEAIKYIDQCAVNFIESREITQKSIKDLLKDAGKALLGSIFEDESFPNPFDKFSKISSLSYEKAFSNGKILLFKPNFIESIIDSSHIKLLLTFEERIPLSSFRHIRKILELSKKDIYLLSDGEYIYSVIQFTEESYHLDKTRHYFIVEFNTYYSWQLNHNNNKLMQVTNEEVYIPKPKISYFNFSAEFKKVFPEVETKKILNLYKLVLEALKQVKGTILVISKNARSEAYRLRNQGFIINATFLNVSTIKSITSIDGAVLVDVEGFCHGIGVILDGVATEKGDPSRGARYNSAIRYVETIAHNQQYSDCLTVVISEDGDVDIISKYALEYNI</sequence>
<evidence type="ECO:0000313" key="3">
    <source>
        <dbReference type="Proteomes" id="UP000614200"/>
    </source>
</evidence>
<dbReference type="InterPro" id="IPR036888">
    <property type="entry name" value="DNA_integrity_DisA_N_sf"/>
</dbReference>
<dbReference type="SUPFAM" id="SSF143597">
    <property type="entry name" value="YojJ-like"/>
    <property type="match status" value="1"/>
</dbReference>